<dbReference type="InterPro" id="IPR012349">
    <property type="entry name" value="Split_barrel_FMN-bd"/>
</dbReference>
<dbReference type="AlphaFoldDB" id="A0AAW4XIS5"/>
<comment type="similarity">
    <text evidence="1">Belongs to the non-flavoprotein flavin reductase family.</text>
</comment>
<sequence>MTAQLETGIQRGFREAMASVATPVSVVTTTWEDEHYGATVSAFSSLSMDPPMVLVSLDHRSTLLTAIRSANRFGVNILSAAQAPTALRFASSRGVGKFDGIGWQADSGLPRLEGSVGWLACDVVDLVEGGDHIIALGRVVSVQTCEGSPLVYHRRVFGTHASLEA</sequence>
<dbReference type="SMART" id="SM00903">
    <property type="entry name" value="Flavin_Reduct"/>
    <property type="match status" value="1"/>
</dbReference>
<dbReference type="GO" id="GO:0010181">
    <property type="term" value="F:FMN binding"/>
    <property type="evidence" value="ECO:0007669"/>
    <property type="project" value="InterPro"/>
</dbReference>
<protein>
    <submittedName>
        <fullName evidence="4">Flavin reductase family protein</fullName>
    </submittedName>
</protein>
<dbReference type="RefSeq" id="WP_159417227.1">
    <property type="nucleotide sequence ID" value="NZ_CP027557.1"/>
</dbReference>
<gene>
    <name evidence="4" type="ORF">LQ384_20515</name>
</gene>
<evidence type="ECO:0000259" key="3">
    <source>
        <dbReference type="SMART" id="SM00903"/>
    </source>
</evidence>
<dbReference type="Pfam" id="PF01613">
    <property type="entry name" value="Flavin_Reduct"/>
    <property type="match status" value="1"/>
</dbReference>
<proteinExistence type="inferred from homology"/>
<dbReference type="Gene3D" id="2.30.110.10">
    <property type="entry name" value="Electron Transport, Fmn-binding Protein, Chain A"/>
    <property type="match status" value="1"/>
</dbReference>
<dbReference type="PANTHER" id="PTHR30466:SF1">
    <property type="entry name" value="FMN REDUCTASE (NADH) RUTF"/>
    <property type="match status" value="1"/>
</dbReference>
<reference evidence="4" key="1">
    <citation type="submission" date="2021-11" db="EMBL/GenBank/DDBJ databases">
        <title>Development of a sustainable strategy for remediation of hydrocarbon-contaminated territories based on the waste exchange concept.</title>
        <authorList>
            <person name="Elkin A."/>
        </authorList>
    </citation>
    <scope>NUCLEOTIDE SEQUENCE</scope>
    <source>
        <strain evidence="4">IEGM 757</strain>
    </source>
</reference>
<dbReference type="PANTHER" id="PTHR30466">
    <property type="entry name" value="FLAVIN REDUCTASE"/>
    <property type="match status" value="1"/>
</dbReference>
<dbReference type="GO" id="GO:0042602">
    <property type="term" value="F:riboflavin reductase (NADPH) activity"/>
    <property type="evidence" value="ECO:0007669"/>
    <property type="project" value="TreeGrafter"/>
</dbReference>
<feature type="domain" description="Flavin reductase like" evidence="3">
    <location>
        <begin position="17"/>
        <end position="159"/>
    </location>
</feature>
<dbReference type="EMBL" id="JAJNCO010000012">
    <property type="protein sequence ID" value="MCD2113498.1"/>
    <property type="molecule type" value="Genomic_DNA"/>
</dbReference>
<comment type="caution">
    <text evidence="4">The sequence shown here is derived from an EMBL/GenBank/DDBJ whole genome shotgun (WGS) entry which is preliminary data.</text>
</comment>
<dbReference type="InterPro" id="IPR050268">
    <property type="entry name" value="NADH-dep_flavin_reductase"/>
</dbReference>
<dbReference type="InterPro" id="IPR002563">
    <property type="entry name" value="Flavin_Rdtase-like_dom"/>
</dbReference>
<dbReference type="Proteomes" id="UP001198630">
    <property type="component" value="Unassembled WGS sequence"/>
</dbReference>
<evidence type="ECO:0000256" key="2">
    <source>
        <dbReference type="ARBA" id="ARBA00023002"/>
    </source>
</evidence>
<evidence type="ECO:0000313" key="5">
    <source>
        <dbReference type="Proteomes" id="UP001198630"/>
    </source>
</evidence>
<evidence type="ECO:0000256" key="1">
    <source>
        <dbReference type="ARBA" id="ARBA00008898"/>
    </source>
</evidence>
<keyword evidence="2" id="KW-0560">Oxidoreductase</keyword>
<organism evidence="4 5">
    <name type="scientific">Rhodococcus rhodochrous</name>
    <dbReference type="NCBI Taxonomy" id="1829"/>
    <lineage>
        <taxon>Bacteria</taxon>
        <taxon>Bacillati</taxon>
        <taxon>Actinomycetota</taxon>
        <taxon>Actinomycetes</taxon>
        <taxon>Mycobacteriales</taxon>
        <taxon>Nocardiaceae</taxon>
        <taxon>Rhodococcus</taxon>
    </lineage>
</organism>
<accession>A0AAW4XIS5</accession>
<name>A0AAW4XIS5_RHORH</name>
<dbReference type="SUPFAM" id="SSF50475">
    <property type="entry name" value="FMN-binding split barrel"/>
    <property type="match status" value="1"/>
</dbReference>
<evidence type="ECO:0000313" key="4">
    <source>
        <dbReference type="EMBL" id="MCD2113498.1"/>
    </source>
</evidence>